<keyword evidence="2" id="KW-0812">Transmembrane</keyword>
<evidence type="ECO:0000313" key="4">
    <source>
        <dbReference type="Proteomes" id="UP000202922"/>
    </source>
</evidence>
<evidence type="ECO:0000313" key="3">
    <source>
        <dbReference type="EMBL" id="SMX47123.1"/>
    </source>
</evidence>
<dbReference type="Proteomes" id="UP000202922">
    <property type="component" value="Unassembled WGS sequence"/>
</dbReference>
<keyword evidence="2" id="KW-0472">Membrane</keyword>
<dbReference type="EMBL" id="FXYE01000002">
    <property type="protein sequence ID" value="SMX47123.1"/>
    <property type="molecule type" value="Genomic_DNA"/>
</dbReference>
<keyword evidence="2" id="KW-1133">Transmembrane helix</keyword>
<sequence>MWLFVLFLAVPLIEIALFIQVGGLIGLWPTLLIVILTALLGTSLMRNQGALAMGQIRSSFNELRDPTEPLAHGAMILFAGALLLTPGFFTDTLGFLLLIPGFRSAAYKRIKSRVNVQSFSTGPTTHHRGPQQANDVIDGEYEEVSKENTAPRGPSGWTQH</sequence>
<dbReference type="PANTHER" id="PTHR35335:SF1">
    <property type="entry name" value="UPF0716 PROTEIN FXSA"/>
    <property type="match status" value="1"/>
</dbReference>
<dbReference type="Pfam" id="PF04186">
    <property type="entry name" value="FxsA"/>
    <property type="match status" value="1"/>
</dbReference>
<name>A0A238KWE2_9RHOB</name>
<evidence type="ECO:0000256" key="1">
    <source>
        <dbReference type="SAM" id="MobiDB-lite"/>
    </source>
</evidence>
<dbReference type="OrthoDB" id="9792788at2"/>
<feature type="transmembrane region" description="Helical" evidence="2">
    <location>
        <begin position="70"/>
        <end position="89"/>
    </location>
</feature>
<gene>
    <name evidence="3" type="ORF">COL8621_03344</name>
</gene>
<accession>A0A238KWE2</accession>
<dbReference type="RefSeq" id="WP_093968363.1">
    <property type="nucleotide sequence ID" value="NZ_FXYE01000002.1"/>
</dbReference>
<dbReference type="InterPro" id="IPR007313">
    <property type="entry name" value="FxsA"/>
</dbReference>
<dbReference type="NCBIfam" id="NF008528">
    <property type="entry name" value="PRK11463.1-2"/>
    <property type="match status" value="1"/>
</dbReference>
<keyword evidence="4" id="KW-1185">Reference proteome</keyword>
<protein>
    <submittedName>
        <fullName evidence="3">Phage T7 F exclusion suppressor FxsA</fullName>
    </submittedName>
</protein>
<evidence type="ECO:0000256" key="2">
    <source>
        <dbReference type="SAM" id="Phobius"/>
    </source>
</evidence>
<dbReference type="GO" id="GO:0016020">
    <property type="term" value="C:membrane"/>
    <property type="evidence" value="ECO:0007669"/>
    <property type="project" value="InterPro"/>
</dbReference>
<dbReference type="AlphaFoldDB" id="A0A238KWE2"/>
<feature type="transmembrane region" description="Helical" evidence="2">
    <location>
        <begin position="28"/>
        <end position="49"/>
    </location>
</feature>
<feature type="region of interest" description="Disordered" evidence="1">
    <location>
        <begin position="141"/>
        <end position="160"/>
    </location>
</feature>
<proteinExistence type="predicted"/>
<organism evidence="3 4">
    <name type="scientific">Actibacterium lipolyticum</name>
    <dbReference type="NCBI Taxonomy" id="1524263"/>
    <lineage>
        <taxon>Bacteria</taxon>
        <taxon>Pseudomonadati</taxon>
        <taxon>Pseudomonadota</taxon>
        <taxon>Alphaproteobacteria</taxon>
        <taxon>Rhodobacterales</taxon>
        <taxon>Roseobacteraceae</taxon>
        <taxon>Actibacterium</taxon>
    </lineage>
</organism>
<reference evidence="4" key="1">
    <citation type="submission" date="2017-05" db="EMBL/GenBank/DDBJ databases">
        <authorList>
            <person name="Rodrigo-Torres L."/>
            <person name="Arahal R. D."/>
            <person name="Lucena T."/>
        </authorList>
    </citation>
    <scope>NUCLEOTIDE SEQUENCE [LARGE SCALE GENOMIC DNA]</scope>
    <source>
        <strain evidence="4">CECT 8621</strain>
    </source>
</reference>
<dbReference type="PANTHER" id="PTHR35335">
    <property type="entry name" value="UPF0716 PROTEIN FXSA"/>
    <property type="match status" value="1"/>
</dbReference>